<dbReference type="Gene3D" id="3.40.1010.10">
    <property type="entry name" value="Cobalt-precorrin-4 Transmethylase, Domain 1"/>
    <property type="match status" value="1"/>
</dbReference>
<evidence type="ECO:0000256" key="6">
    <source>
        <dbReference type="PIRNR" id="PIRNR036427"/>
    </source>
</evidence>
<dbReference type="Pfam" id="PF00590">
    <property type="entry name" value="TP_methylase"/>
    <property type="match status" value="1"/>
</dbReference>
<organism evidence="8 9">
    <name type="scientific">Synergistes jonesii</name>
    <dbReference type="NCBI Taxonomy" id="2754"/>
    <lineage>
        <taxon>Bacteria</taxon>
        <taxon>Thermotogati</taxon>
        <taxon>Synergistota</taxon>
        <taxon>Synergistia</taxon>
        <taxon>Synergistales</taxon>
        <taxon>Synergistaceae</taxon>
        <taxon>Synergistes</taxon>
    </lineage>
</organism>
<protein>
    <submittedName>
        <fullName evidence="8">Cobalt-precorrin-2 C(20)-methyltransferase</fullName>
    </submittedName>
</protein>
<evidence type="ECO:0000256" key="3">
    <source>
        <dbReference type="ARBA" id="ARBA00022603"/>
    </source>
</evidence>
<dbReference type="PATRIC" id="fig|2754.20.peg.1111"/>
<dbReference type="GO" id="GO:0009236">
    <property type="term" value="P:cobalamin biosynthetic process"/>
    <property type="evidence" value="ECO:0007669"/>
    <property type="project" value="UniProtKB-UniRule"/>
</dbReference>
<dbReference type="InterPro" id="IPR014777">
    <property type="entry name" value="4pyrrole_Mease_sub1"/>
</dbReference>
<keyword evidence="4 8" id="KW-0808">Transferase</keyword>
<dbReference type="Gene3D" id="3.30.950.10">
    <property type="entry name" value="Methyltransferase, Cobalt-precorrin-4 Transmethylase, Domain 2"/>
    <property type="match status" value="1"/>
</dbReference>
<comment type="caution">
    <text evidence="8">The sequence shown here is derived from an EMBL/GenBank/DDBJ whole genome shotgun (WGS) entry which is preliminary data.</text>
</comment>
<dbReference type="PANTHER" id="PTHR43467">
    <property type="entry name" value="COBALT-PRECORRIN-2 C(20)-METHYLTRANSFERASE"/>
    <property type="match status" value="1"/>
</dbReference>
<dbReference type="PIRSF" id="PIRSF036427">
    <property type="entry name" value="Precrrn-2_mtase"/>
    <property type="match status" value="1"/>
</dbReference>
<dbReference type="InterPro" id="IPR014776">
    <property type="entry name" value="4pyrrole_Mease_sub2"/>
</dbReference>
<evidence type="ECO:0000256" key="4">
    <source>
        <dbReference type="ARBA" id="ARBA00022679"/>
    </source>
</evidence>
<comment type="pathway">
    <text evidence="1">Cofactor biosynthesis; adenosylcobalamin biosynthesis.</text>
</comment>
<reference evidence="8 9" key="1">
    <citation type="submission" date="2014-04" db="EMBL/GenBank/DDBJ databases">
        <title>Draft Genome Sequence of Synergistes jonesii.</title>
        <authorList>
            <person name="Coil D.A."/>
            <person name="Eisen J.A."/>
            <person name="Holland-Moritz H.E."/>
        </authorList>
    </citation>
    <scope>NUCLEOTIDE SEQUENCE [LARGE SCALE GENOMIC DNA]</scope>
    <source>
        <strain evidence="8 9">78-1</strain>
    </source>
</reference>
<feature type="domain" description="Tetrapyrrole methylase" evidence="7">
    <location>
        <begin position="3"/>
        <end position="212"/>
    </location>
</feature>
<evidence type="ECO:0000256" key="1">
    <source>
        <dbReference type="ARBA" id="ARBA00004953"/>
    </source>
</evidence>
<dbReference type="GeneID" id="90984605"/>
<dbReference type="OrthoDB" id="9804789at2"/>
<dbReference type="eggNOG" id="COG2243">
    <property type="taxonomic scope" value="Bacteria"/>
</dbReference>
<dbReference type="CDD" id="cd11645">
    <property type="entry name" value="Precorrin_2_C20_MT"/>
    <property type="match status" value="1"/>
</dbReference>
<dbReference type="Proteomes" id="UP000027665">
    <property type="component" value="Unassembled WGS sequence"/>
</dbReference>
<dbReference type="STRING" id="2754.EH55_11510"/>
<gene>
    <name evidence="8" type="ORF">EH55_11510</name>
</gene>
<dbReference type="InterPro" id="IPR000878">
    <property type="entry name" value="4pyrrol_Mease"/>
</dbReference>
<evidence type="ECO:0000313" key="9">
    <source>
        <dbReference type="Proteomes" id="UP000027665"/>
    </source>
</evidence>
<evidence type="ECO:0000313" key="8">
    <source>
        <dbReference type="EMBL" id="KEJ91172.1"/>
    </source>
</evidence>
<keyword evidence="3 8" id="KW-0489">Methyltransferase</keyword>
<keyword evidence="9" id="KW-1185">Reference proteome</keyword>
<dbReference type="SUPFAM" id="SSF53790">
    <property type="entry name" value="Tetrapyrrole methylase"/>
    <property type="match status" value="1"/>
</dbReference>
<dbReference type="GO" id="GO:0032259">
    <property type="term" value="P:methylation"/>
    <property type="evidence" value="ECO:0007669"/>
    <property type="project" value="UniProtKB-KW"/>
</dbReference>
<keyword evidence="2" id="KW-0169">Cobalamin biosynthesis</keyword>
<name>A0A073J0H0_9BACT</name>
<evidence type="ECO:0000256" key="5">
    <source>
        <dbReference type="ARBA" id="ARBA00022691"/>
    </source>
</evidence>
<dbReference type="EMBL" id="JMKI01000054">
    <property type="protein sequence ID" value="KEJ91172.1"/>
    <property type="molecule type" value="Genomic_DNA"/>
</dbReference>
<keyword evidence="5" id="KW-0949">S-adenosyl-L-methionine</keyword>
<dbReference type="AlphaFoldDB" id="A0A073J0H0"/>
<dbReference type="InterPro" id="IPR012382">
    <property type="entry name" value="CobI/CbiL"/>
</dbReference>
<evidence type="ECO:0000256" key="2">
    <source>
        <dbReference type="ARBA" id="ARBA00022573"/>
    </source>
</evidence>
<dbReference type="GO" id="GO:0030788">
    <property type="term" value="F:precorrin-2 C20-methyltransferase activity"/>
    <property type="evidence" value="ECO:0007669"/>
    <property type="project" value="InterPro"/>
</dbReference>
<sequence length="230" mass="24851">MRFTVVGVGPGDPELVTLKALRAIKSADVVLTPYSPRGKFSVAERIVRESLPEVEVVPIAFPMLTDDAEREKFLIGELERIGAAWRGKESVVLPVIGDSALYATGSYLFSAWRKLVPALELSLVPGISAHQLAASRVGAFLAMGTDIFSVIPCTDDEGSVVSALLRADSAALYKPCVLKEALPGVVSKAGPWRRVVRIDRAGLEDEKIYEGAAALEAACEYLSILLLWRR</sequence>
<proteinExistence type="inferred from homology"/>
<dbReference type="PANTHER" id="PTHR43467:SF2">
    <property type="entry name" value="COBALT-PRECORRIN-2 C(20)-METHYLTRANSFERASE"/>
    <property type="match status" value="1"/>
</dbReference>
<dbReference type="InterPro" id="IPR035996">
    <property type="entry name" value="4pyrrol_Methylase_sf"/>
</dbReference>
<accession>A0A073J0H0</accession>
<dbReference type="RefSeq" id="WP_037978414.1">
    <property type="nucleotide sequence ID" value="NZ_JMKI01000054.1"/>
</dbReference>
<evidence type="ECO:0000259" key="7">
    <source>
        <dbReference type="Pfam" id="PF00590"/>
    </source>
</evidence>
<comment type="similarity">
    <text evidence="6">Belongs to the precorrin methyltransferase family.</text>
</comment>